<evidence type="ECO:0000313" key="2">
    <source>
        <dbReference type="EMBL" id="KKM17407.1"/>
    </source>
</evidence>
<keyword evidence="1" id="KW-1133">Transmembrane helix</keyword>
<dbReference type="AlphaFoldDB" id="A0A0F9HQN5"/>
<protein>
    <submittedName>
        <fullName evidence="2">Uncharacterized protein</fullName>
    </submittedName>
</protein>
<accession>A0A0F9HQN5</accession>
<sequence length="609" mass="70164">LFLTFWLISGASSIFIVSGSLRTSASPPKLNYSWTETTFSESRFLQWVDDSYTVNDSGSFTNVYRMDYYRYNVSGGYVLKEDRTIYTDANFTSRVNITTSGNMTININIDAFQVNLDYGQHVKFLWFAAKNGTLEHEYYLSKRVEEYDYYEVNHQYIESTFEKINLTTWETMSTWNGTSDTYNEINVSHTYREEWYPFYDHFYYTSEFVMPLILTVQIYKTQRNDRIAWANMFFNFLIYKDEDQNGILSVGNQQGWSGPPGIGASTEWKGNLDPIAQNQHYEWETNETFPPKSVYSESSPSDKTIDEIASSIVFSPPVEISETEISWDIQYPNFPLDIQFHDFDIPTEEWYSTPNNANYSTMSPTNLSYGFDFILNETQADFDVTWEFGRLTNDTAYNAVQGYGLVLPQYNFFLSSFDIDEVDQAQLSAPRDKFTFQSNNTIVAEINMGKPGKENYTLYDFPSSSINTELLSIGGSIHKNAIGFASKSSYYDNPWVSTLFSLDDFVAQDTSFVVVDELFSMETQNYPIWNGEKLVHDPSLSIYFAEVLDEPTVDDPPIEDPPVDDPIVDDPIVEEIAELIPSYNLPILIGVVSVLMALIMKKLRRKLRF</sequence>
<feature type="transmembrane region" description="Helical" evidence="1">
    <location>
        <begin position="583"/>
        <end position="600"/>
    </location>
</feature>
<proteinExistence type="predicted"/>
<evidence type="ECO:0000256" key="1">
    <source>
        <dbReference type="SAM" id="Phobius"/>
    </source>
</evidence>
<reference evidence="2" key="1">
    <citation type="journal article" date="2015" name="Nature">
        <title>Complex archaea that bridge the gap between prokaryotes and eukaryotes.</title>
        <authorList>
            <person name="Spang A."/>
            <person name="Saw J.H."/>
            <person name="Jorgensen S.L."/>
            <person name="Zaremba-Niedzwiedzka K."/>
            <person name="Martijn J."/>
            <person name="Lind A.E."/>
            <person name="van Eijk R."/>
            <person name="Schleper C."/>
            <person name="Guy L."/>
            <person name="Ettema T.J."/>
        </authorList>
    </citation>
    <scope>NUCLEOTIDE SEQUENCE</scope>
</reference>
<gene>
    <name evidence="2" type="ORF">LCGC14_1676050</name>
</gene>
<name>A0A0F9HQN5_9ZZZZ</name>
<keyword evidence="1" id="KW-0472">Membrane</keyword>
<comment type="caution">
    <text evidence="2">The sequence shown here is derived from an EMBL/GenBank/DDBJ whole genome shotgun (WGS) entry which is preliminary data.</text>
</comment>
<keyword evidence="1" id="KW-0812">Transmembrane</keyword>
<feature type="non-terminal residue" evidence="2">
    <location>
        <position position="1"/>
    </location>
</feature>
<dbReference type="EMBL" id="LAZR01014458">
    <property type="protein sequence ID" value="KKM17407.1"/>
    <property type="molecule type" value="Genomic_DNA"/>
</dbReference>
<organism evidence="2">
    <name type="scientific">marine sediment metagenome</name>
    <dbReference type="NCBI Taxonomy" id="412755"/>
    <lineage>
        <taxon>unclassified sequences</taxon>
        <taxon>metagenomes</taxon>
        <taxon>ecological metagenomes</taxon>
    </lineage>
</organism>